<dbReference type="SUPFAM" id="SSF51316">
    <property type="entry name" value="Mss4-like"/>
    <property type="match status" value="1"/>
</dbReference>
<evidence type="ECO:0000256" key="1">
    <source>
        <dbReference type="ARBA" id="ARBA00005495"/>
    </source>
</evidence>
<gene>
    <name evidence="7" type="ORF">BDV29DRAFT_159340</name>
</gene>
<dbReference type="InterPro" id="IPR006913">
    <property type="entry name" value="CENP-V/GFA"/>
</dbReference>
<dbReference type="PANTHER" id="PTHR33337">
    <property type="entry name" value="GFA DOMAIN-CONTAINING PROTEIN"/>
    <property type="match status" value="1"/>
</dbReference>
<evidence type="ECO:0000256" key="3">
    <source>
        <dbReference type="ARBA" id="ARBA00022833"/>
    </source>
</evidence>
<evidence type="ECO:0000256" key="5">
    <source>
        <dbReference type="SAM" id="MobiDB-lite"/>
    </source>
</evidence>
<comment type="similarity">
    <text evidence="1">Belongs to the Gfa family.</text>
</comment>
<sequence>KPIAKPPWPTRLSPAHAPESCQKITYRVVLPAGASTPKIAICHCNGCKRNTGSAFSSNFMVPKATFTFTAGTPKLYLDSTSSDSGQAIQRHFCGDCGSPLTAQGTVQHLIVIKAGTLDEESRGQLDLAVEIFSKRKDKWARASDGNSAHQRRDDRPN</sequence>
<evidence type="ECO:0000256" key="4">
    <source>
        <dbReference type="ARBA" id="ARBA00023239"/>
    </source>
</evidence>
<keyword evidence="3" id="KW-0862">Zinc</keyword>
<dbReference type="GO" id="GO:0016846">
    <property type="term" value="F:carbon-sulfur lyase activity"/>
    <property type="evidence" value="ECO:0007669"/>
    <property type="project" value="InterPro"/>
</dbReference>
<keyword evidence="2" id="KW-0479">Metal-binding</keyword>
<feature type="non-terminal residue" evidence="7">
    <location>
        <position position="1"/>
    </location>
</feature>
<dbReference type="PANTHER" id="PTHR33337:SF36">
    <property type="entry name" value="DUF636 DOMAIN PROTEIN (AFU_ORTHOLOGUE AFUA_3G01340)"/>
    <property type="match status" value="1"/>
</dbReference>
<dbReference type="OrthoDB" id="9985472at2759"/>
<evidence type="ECO:0000259" key="6">
    <source>
        <dbReference type="PROSITE" id="PS51891"/>
    </source>
</evidence>
<reference evidence="7 8" key="1">
    <citation type="submission" date="2019-04" db="EMBL/GenBank/DDBJ databases">
        <title>Friends and foes A comparative genomics study of 23 Aspergillus species from section Flavi.</title>
        <authorList>
            <consortium name="DOE Joint Genome Institute"/>
            <person name="Kjaerbolling I."/>
            <person name="Vesth T."/>
            <person name="Frisvad J.C."/>
            <person name="Nybo J.L."/>
            <person name="Theobald S."/>
            <person name="Kildgaard S."/>
            <person name="Isbrandt T."/>
            <person name="Kuo A."/>
            <person name="Sato A."/>
            <person name="Lyhne E.K."/>
            <person name="Kogle M.E."/>
            <person name="Wiebenga A."/>
            <person name="Kun R.S."/>
            <person name="Lubbers R.J."/>
            <person name="Makela M.R."/>
            <person name="Barry K."/>
            <person name="Chovatia M."/>
            <person name="Clum A."/>
            <person name="Daum C."/>
            <person name="Haridas S."/>
            <person name="He G."/>
            <person name="LaButti K."/>
            <person name="Lipzen A."/>
            <person name="Mondo S."/>
            <person name="Riley R."/>
            <person name="Salamov A."/>
            <person name="Simmons B.A."/>
            <person name="Magnuson J.K."/>
            <person name="Henrissat B."/>
            <person name="Mortensen U.H."/>
            <person name="Larsen T.O."/>
            <person name="Devries R.P."/>
            <person name="Grigoriev I.V."/>
            <person name="Machida M."/>
            <person name="Baker S.E."/>
            <person name="Andersen M.R."/>
        </authorList>
    </citation>
    <scope>NUCLEOTIDE SEQUENCE [LARGE SCALE GENOMIC DNA]</scope>
    <source>
        <strain evidence="7 8">CBS 151.66</strain>
    </source>
</reference>
<evidence type="ECO:0000256" key="2">
    <source>
        <dbReference type="ARBA" id="ARBA00022723"/>
    </source>
</evidence>
<dbReference type="GO" id="GO:0046872">
    <property type="term" value="F:metal ion binding"/>
    <property type="evidence" value="ECO:0007669"/>
    <property type="project" value="UniProtKB-KW"/>
</dbReference>
<name>A0A5N5WSP1_9EURO</name>
<evidence type="ECO:0000313" key="7">
    <source>
        <dbReference type="EMBL" id="KAB8071543.1"/>
    </source>
</evidence>
<keyword evidence="8" id="KW-1185">Reference proteome</keyword>
<dbReference type="PROSITE" id="PS51891">
    <property type="entry name" value="CENP_V_GFA"/>
    <property type="match status" value="1"/>
</dbReference>
<dbReference type="EMBL" id="ML732269">
    <property type="protein sequence ID" value="KAB8071543.1"/>
    <property type="molecule type" value="Genomic_DNA"/>
</dbReference>
<accession>A0A5N5WSP1</accession>
<feature type="domain" description="CENP-V/GFA" evidence="6">
    <location>
        <begin position="16"/>
        <end position="140"/>
    </location>
</feature>
<dbReference type="Pfam" id="PF04828">
    <property type="entry name" value="GFA"/>
    <property type="match status" value="1"/>
</dbReference>
<evidence type="ECO:0000313" key="8">
    <source>
        <dbReference type="Proteomes" id="UP000326565"/>
    </source>
</evidence>
<dbReference type="AlphaFoldDB" id="A0A5N5WSP1"/>
<dbReference type="Proteomes" id="UP000326565">
    <property type="component" value="Unassembled WGS sequence"/>
</dbReference>
<organism evidence="7 8">
    <name type="scientific">Aspergillus leporis</name>
    <dbReference type="NCBI Taxonomy" id="41062"/>
    <lineage>
        <taxon>Eukaryota</taxon>
        <taxon>Fungi</taxon>
        <taxon>Dikarya</taxon>
        <taxon>Ascomycota</taxon>
        <taxon>Pezizomycotina</taxon>
        <taxon>Eurotiomycetes</taxon>
        <taxon>Eurotiomycetidae</taxon>
        <taxon>Eurotiales</taxon>
        <taxon>Aspergillaceae</taxon>
        <taxon>Aspergillus</taxon>
        <taxon>Aspergillus subgen. Circumdati</taxon>
    </lineage>
</organism>
<keyword evidence="4" id="KW-0456">Lyase</keyword>
<protein>
    <submittedName>
        <fullName evidence="7">Mss4-like protein</fullName>
    </submittedName>
</protein>
<feature type="region of interest" description="Disordered" evidence="5">
    <location>
        <begin position="137"/>
        <end position="157"/>
    </location>
</feature>
<proteinExistence type="inferred from homology"/>
<dbReference type="InterPro" id="IPR011057">
    <property type="entry name" value="Mss4-like_sf"/>
</dbReference>
<dbReference type="Gene3D" id="3.90.1590.10">
    <property type="entry name" value="glutathione-dependent formaldehyde- activating enzyme (gfa)"/>
    <property type="match status" value="1"/>
</dbReference>